<dbReference type="GO" id="GO:0010467">
    <property type="term" value="P:gene expression"/>
    <property type="evidence" value="ECO:0007669"/>
    <property type="project" value="UniProtKB-ARBA"/>
</dbReference>
<comment type="catalytic activity">
    <reaction evidence="20 26">
        <text>[(1-&gt;4)-beta-D-glucosyl](n) + UDP-alpha-D-glucose = [(1-&gt;4)-beta-D-glucosyl](n+1) + UDP + H(+)</text>
        <dbReference type="Rhea" id="RHEA:19929"/>
        <dbReference type="Rhea" id="RHEA-COMP:10033"/>
        <dbReference type="Rhea" id="RHEA-COMP:10034"/>
        <dbReference type="ChEBI" id="CHEBI:15378"/>
        <dbReference type="ChEBI" id="CHEBI:18246"/>
        <dbReference type="ChEBI" id="CHEBI:58223"/>
        <dbReference type="ChEBI" id="CHEBI:58885"/>
        <dbReference type="EC" id="2.4.1.12"/>
    </reaction>
</comment>
<feature type="transmembrane region" description="Helical" evidence="26">
    <location>
        <begin position="3040"/>
        <end position="3063"/>
    </location>
</feature>
<keyword evidence="15 26" id="KW-1133">Transmembrane helix</keyword>
<comment type="caution">
    <text evidence="26">Lacks conserved residue(s) required for the propagation of feature annotation.</text>
</comment>
<feature type="binding site" evidence="22">
    <location>
        <position position="2390"/>
    </location>
    <ligand>
        <name>UDP-alpha-D-glucose</name>
        <dbReference type="ChEBI" id="CHEBI:58885"/>
    </ligand>
</feature>
<keyword evidence="19 26" id="KW-0961">Cell wall biogenesis/degradation</keyword>
<feature type="binding site" evidence="22">
    <location>
        <position position="2389"/>
    </location>
    <ligand>
        <name>UDP-alpha-D-glucose</name>
        <dbReference type="ChEBI" id="CHEBI:58885"/>
    </ligand>
</feature>
<feature type="transmembrane region" description="Helical" evidence="26">
    <location>
        <begin position="878"/>
        <end position="898"/>
    </location>
</feature>
<dbReference type="InterPro" id="IPR046848">
    <property type="entry name" value="E_motif"/>
</dbReference>
<comment type="subcellular location">
    <subcellularLocation>
        <location evidence="2 26">Cell membrane</location>
        <topology evidence="2 26">Multi-pass membrane protein</topology>
    </subcellularLocation>
</comment>
<dbReference type="FunFam" id="1.25.40.10:FF:000463">
    <property type="entry name" value="Pentatricopeptide repeat-containing protein"/>
    <property type="match status" value="1"/>
</dbReference>
<feature type="transmembrane region" description="Helical" evidence="26">
    <location>
        <begin position="3069"/>
        <end position="3091"/>
    </location>
</feature>
<dbReference type="InterPro" id="IPR002885">
    <property type="entry name" value="PPR_rpt"/>
</dbReference>
<feature type="transmembrane region" description="Helical" evidence="26">
    <location>
        <begin position="989"/>
        <end position="1010"/>
    </location>
</feature>
<evidence type="ECO:0000256" key="25">
    <source>
        <dbReference type="PROSITE-ProRule" id="PRU00708"/>
    </source>
</evidence>
<feature type="active site" evidence="21">
    <location>
        <position position="2419"/>
    </location>
</feature>
<evidence type="ECO:0000256" key="6">
    <source>
        <dbReference type="ARBA" id="ARBA00022475"/>
    </source>
</evidence>
<keyword evidence="18" id="KW-0464">Manganese</keyword>
<dbReference type="EMBL" id="JAHUZN010000005">
    <property type="protein sequence ID" value="KAG8495719.1"/>
    <property type="molecule type" value="Genomic_DNA"/>
</dbReference>
<feature type="binding site" evidence="22">
    <location>
        <position position="2383"/>
    </location>
    <ligand>
        <name>UDP-alpha-D-glucose</name>
        <dbReference type="ChEBI" id="CHEBI:58885"/>
    </ligand>
</feature>
<gene>
    <name evidence="29" type="ORF">CXB51_013475</name>
</gene>
<dbReference type="SMART" id="SM00184">
    <property type="entry name" value="RING"/>
    <property type="match status" value="2"/>
</dbReference>
<feature type="binding site" evidence="23">
    <location>
        <position position="2623"/>
    </location>
    <ligand>
        <name>Mn(2+)</name>
        <dbReference type="ChEBI" id="CHEBI:29035"/>
    </ligand>
</feature>
<dbReference type="SUPFAM" id="SSF53448">
    <property type="entry name" value="Nucleotide-diphospho-sugar transferases"/>
    <property type="match status" value="2"/>
</dbReference>
<dbReference type="UniPathway" id="UPA00695"/>
<comment type="cofactor">
    <cofactor evidence="1">
        <name>Mn(2+)</name>
        <dbReference type="ChEBI" id="CHEBI:29035"/>
    </cofactor>
</comment>
<dbReference type="InterPro" id="IPR011990">
    <property type="entry name" value="TPR-like_helical_dom_sf"/>
</dbReference>
<dbReference type="InterPro" id="IPR027934">
    <property type="entry name" value="CES_Znf_RING"/>
</dbReference>
<keyword evidence="30" id="KW-1185">Reference proteome</keyword>
<evidence type="ECO:0000259" key="28">
    <source>
        <dbReference type="PROSITE" id="PS50089"/>
    </source>
</evidence>
<organism evidence="29 30">
    <name type="scientific">Gossypium anomalum</name>
    <dbReference type="NCBI Taxonomy" id="47600"/>
    <lineage>
        <taxon>Eukaryota</taxon>
        <taxon>Viridiplantae</taxon>
        <taxon>Streptophyta</taxon>
        <taxon>Embryophyta</taxon>
        <taxon>Tracheophyta</taxon>
        <taxon>Spermatophyta</taxon>
        <taxon>Magnoliopsida</taxon>
        <taxon>eudicotyledons</taxon>
        <taxon>Gunneridae</taxon>
        <taxon>Pentapetalae</taxon>
        <taxon>rosids</taxon>
        <taxon>malvids</taxon>
        <taxon>Malvales</taxon>
        <taxon>Malvaceae</taxon>
        <taxon>Malvoideae</taxon>
        <taxon>Gossypium</taxon>
    </lineage>
</organism>
<evidence type="ECO:0000256" key="13">
    <source>
        <dbReference type="ARBA" id="ARBA00022833"/>
    </source>
</evidence>
<dbReference type="PROSITE" id="PS50089">
    <property type="entry name" value="ZF_RING_2"/>
    <property type="match status" value="1"/>
</dbReference>
<dbReference type="Pfam" id="PF03552">
    <property type="entry name" value="Cellulose_synt"/>
    <property type="match status" value="3"/>
</dbReference>
<feature type="repeat" description="PPR" evidence="25">
    <location>
        <begin position="1449"/>
        <end position="1483"/>
    </location>
</feature>
<evidence type="ECO:0000256" key="24">
    <source>
        <dbReference type="PROSITE-ProRule" id="PRU00175"/>
    </source>
</evidence>
<evidence type="ECO:0000256" key="2">
    <source>
        <dbReference type="ARBA" id="ARBA00004651"/>
    </source>
</evidence>
<evidence type="ECO:0000256" key="27">
    <source>
        <dbReference type="SAM" id="MobiDB-lite"/>
    </source>
</evidence>
<keyword evidence="7 26" id="KW-0328">Glycosyltransferase</keyword>
<evidence type="ECO:0000256" key="19">
    <source>
        <dbReference type="ARBA" id="ARBA00023316"/>
    </source>
</evidence>
<dbReference type="Gene3D" id="3.90.550.10">
    <property type="entry name" value="Spore Coat Polysaccharide Biosynthesis Protein SpsA, Chain A"/>
    <property type="match status" value="2"/>
</dbReference>
<dbReference type="Pfam" id="PF01535">
    <property type="entry name" value="PPR"/>
    <property type="match status" value="3"/>
</dbReference>
<dbReference type="InterPro" id="IPR005150">
    <property type="entry name" value="Cellulose_synth"/>
</dbReference>
<dbReference type="GO" id="GO:0005886">
    <property type="term" value="C:plasma membrane"/>
    <property type="evidence" value="ECO:0007669"/>
    <property type="project" value="UniProtKB-SubCell"/>
</dbReference>
<evidence type="ECO:0000256" key="7">
    <source>
        <dbReference type="ARBA" id="ARBA00022676"/>
    </source>
</evidence>
<keyword evidence="14 26" id="KW-0135">Cellulose biosynthesis</keyword>
<feature type="binding site" evidence="22">
    <location>
        <position position="2419"/>
    </location>
    <ligand>
        <name>UDP-alpha-D-glucose</name>
        <dbReference type="ChEBI" id="CHEBI:58885"/>
    </ligand>
</feature>
<evidence type="ECO:0000256" key="9">
    <source>
        <dbReference type="ARBA" id="ARBA00022692"/>
    </source>
</evidence>
<dbReference type="Pfam" id="PF13041">
    <property type="entry name" value="PPR_2"/>
    <property type="match status" value="2"/>
</dbReference>
<dbReference type="GO" id="GO:0071555">
    <property type="term" value="P:cell wall organization"/>
    <property type="evidence" value="ECO:0007669"/>
    <property type="project" value="UniProtKB-KW"/>
</dbReference>
<dbReference type="CDD" id="cd16617">
    <property type="entry name" value="mRING-HC-C4C4_CesA"/>
    <property type="match status" value="2"/>
</dbReference>
<evidence type="ECO:0000256" key="14">
    <source>
        <dbReference type="ARBA" id="ARBA00022916"/>
    </source>
</evidence>
<evidence type="ECO:0000256" key="1">
    <source>
        <dbReference type="ARBA" id="ARBA00001936"/>
    </source>
</evidence>
<dbReference type="FunFam" id="1.25.40.10:FF:001104">
    <property type="entry name" value="Uncharacterized protein"/>
    <property type="match status" value="1"/>
</dbReference>
<dbReference type="GO" id="GO:0005737">
    <property type="term" value="C:cytoplasm"/>
    <property type="evidence" value="ECO:0007669"/>
    <property type="project" value="UniProtKB-ARBA"/>
</dbReference>
<feature type="transmembrane region" description="Helical" evidence="26">
    <location>
        <begin position="2952"/>
        <end position="2975"/>
    </location>
</feature>
<keyword evidence="10 26" id="KW-0479">Metal-binding</keyword>
<evidence type="ECO:0000256" key="26">
    <source>
        <dbReference type="RuleBase" id="RU361116"/>
    </source>
</evidence>
<dbReference type="NCBIfam" id="TIGR00756">
    <property type="entry name" value="PPR"/>
    <property type="match status" value="4"/>
</dbReference>
<feature type="compositionally biased region" description="Polar residues" evidence="27">
    <location>
        <begin position="2184"/>
        <end position="2193"/>
    </location>
</feature>
<feature type="transmembrane region" description="Helical" evidence="26">
    <location>
        <begin position="1030"/>
        <end position="1048"/>
    </location>
</feature>
<dbReference type="FunFam" id="1.25.40.10:FF:000364">
    <property type="entry name" value="Pentatricopeptide repeat (PPR-like) superfamily protein"/>
    <property type="match status" value="1"/>
</dbReference>
<accession>A0A8J5YY19</accession>
<evidence type="ECO:0000256" key="16">
    <source>
        <dbReference type="ARBA" id="ARBA00022990"/>
    </source>
</evidence>
<dbReference type="InterPro" id="IPR029044">
    <property type="entry name" value="Nucleotide-diphossugar_trans"/>
</dbReference>
<feature type="repeat" description="PPR" evidence="25">
    <location>
        <begin position="1550"/>
        <end position="1584"/>
    </location>
</feature>
<evidence type="ECO:0000256" key="11">
    <source>
        <dbReference type="ARBA" id="ARBA00022737"/>
    </source>
</evidence>
<dbReference type="PANTHER" id="PTHR13301">
    <property type="entry name" value="X-BOX TRANSCRIPTION FACTOR-RELATED"/>
    <property type="match status" value="1"/>
</dbReference>
<evidence type="ECO:0000256" key="17">
    <source>
        <dbReference type="ARBA" id="ARBA00023136"/>
    </source>
</evidence>
<proteinExistence type="inferred from homology"/>
<keyword evidence="12 24" id="KW-0863">Zinc-finger</keyword>
<dbReference type="SMART" id="SM00249">
    <property type="entry name" value="PHD"/>
    <property type="match status" value="2"/>
</dbReference>
<dbReference type="EC" id="2.4.1.12" evidence="26"/>
<dbReference type="FunFam" id="3.90.550.10:FF:000009">
    <property type="entry name" value="Cellulose synthase"/>
    <property type="match status" value="1"/>
</dbReference>
<evidence type="ECO:0000256" key="18">
    <source>
        <dbReference type="ARBA" id="ARBA00023211"/>
    </source>
</evidence>
<dbReference type="GO" id="GO:0016071">
    <property type="term" value="P:mRNA metabolic process"/>
    <property type="evidence" value="ECO:0007669"/>
    <property type="project" value="UniProtKB-ARBA"/>
</dbReference>
<feature type="repeat" description="PPR" evidence="25">
    <location>
        <begin position="1651"/>
        <end position="1685"/>
    </location>
</feature>
<dbReference type="InterPro" id="IPR001841">
    <property type="entry name" value="Znf_RING"/>
</dbReference>
<feature type="binding site" evidence="23">
    <location>
        <position position="2561"/>
    </location>
    <ligand>
        <name>Mn(2+)</name>
        <dbReference type="ChEBI" id="CHEBI:29035"/>
    </ligand>
</feature>
<feature type="transmembrane region" description="Helical" evidence="26">
    <location>
        <begin position="3103"/>
        <end position="3123"/>
    </location>
</feature>
<keyword evidence="9 26" id="KW-0812">Transmembrane</keyword>
<comment type="similarity">
    <text evidence="4">Belongs to the PPR family. PCMP-H subfamily.</text>
</comment>
<keyword evidence="8 26" id="KW-0808">Transferase</keyword>
<comment type="caution">
    <text evidence="29">The sequence shown here is derived from an EMBL/GenBank/DDBJ whole genome shotgun (WGS) entry which is preliminary data.</text>
</comment>
<dbReference type="GO" id="GO:0030244">
    <property type="term" value="P:cellulose biosynthetic process"/>
    <property type="evidence" value="ECO:0007669"/>
    <property type="project" value="UniProtKB-KW"/>
</dbReference>
<feature type="repeat" description="PPR" evidence="25">
    <location>
        <begin position="1347"/>
        <end position="1381"/>
    </location>
</feature>
<keyword evidence="13 26" id="KW-0862">Zinc</keyword>
<comment type="similarity">
    <text evidence="5 26">Belongs to the glycosyltransferase 2 family. Plant cellulose synthase subfamily.</text>
</comment>
<evidence type="ECO:0000256" key="5">
    <source>
        <dbReference type="ARBA" id="ARBA00007548"/>
    </source>
</evidence>
<feature type="active site" evidence="21">
    <location>
        <position position="2842"/>
    </location>
</feature>
<dbReference type="FunFam" id="3.30.40.10:FF:000031">
    <property type="entry name" value="Cellulose synthase"/>
    <property type="match status" value="2"/>
</dbReference>
<dbReference type="InterPro" id="IPR001965">
    <property type="entry name" value="Znf_PHD"/>
</dbReference>
<name>A0A8J5YY19_9ROSI</name>
<feature type="transmembrane region" description="Helical" evidence="26">
    <location>
        <begin position="948"/>
        <end position="968"/>
    </location>
</feature>
<dbReference type="InterPro" id="IPR013083">
    <property type="entry name" value="Znf_RING/FYVE/PHD"/>
</dbReference>
<evidence type="ECO:0000256" key="20">
    <source>
        <dbReference type="ARBA" id="ARBA00048682"/>
    </source>
</evidence>
<feature type="transmembrane region" description="Helical" evidence="26">
    <location>
        <begin position="2987"/>
        <end position="3006"/>
    </location>
</feature>
<feature type="binding site" evidence="22">
    <location>
        <position position="2560"/>
    </location>
    <ligand>
        <name>UDP-alpha-D-glucose</name>
        <dbReference type="ChEBI" id="CHEBI:58885"/>
    </ligand>
</feature>
<keyword evidence="16" id="KW-0007">Acetylation</keyword>
<evidence type="ECO:0000256" key="23">
    <source>
        <dbReference type="PIRSR" id="PIRSR605150-3"/>
    </source>
</evidence>
<evidence type="ECO:0000256" key="12">
    <source>
        <dbReference type="ARBA" id="ARBA00022771"/>
    </source>
</evidence>
<sequence length="3143" mass="353446">MVVEKKKTEESLTSRQCRLCNKRTQSLKAHVQLPTKLYFISSLHCIVPHSFIHSLLSYPPMEASAGLVAGSHNRNELVVIHGHEEPKPLKNLDGQVCEICGDEIGLTVDGDLFVACNECGFPVCRPCYEYERREGSQQCPQCKTRYKRLKGSPRVEGDEDEEDVDDIEHEFNIDDEQNKYRNIAESMLHGKMSYGRGPEDDESLQIPPGLAGVRSRPVSGEFPIGSSLAYGEHMSNKRVHPYPMSEPGSARWDEKKEGGWRERMDDWKMQQGNLGPEPDDAYDADMAMLDEARQPLSRKVPIASSKINPYRMVIVARLVILAFFLRYRILNPVHDAIGLWLTSVICEIWFAFSWILDQFPKWFPIDRETYLDRLSLRYEREGEPNMLASVDIFVSTVDPLKEPPLVTANTVLSILAMDYPVDKISCYISDDGASMLTFESLSQTAEFARKWVPFCKKFAIEPRAPEMYFTLKVDYLKDKVQPTFVKERRAMKREYEEFKVRINALVAKAQKVPPEGWIMQDGTPWPGNNTKDHPGMIQVFLGQSGGHDAEGNELPRLVYVSREKRPGFLHHKKAGAMNALVRVSGVLTNAPFMLNLDCDHYLNNSKAVREAMCFLMDPQIGRKVCYVQFPQRFDGIDRHDRYANRNTVFFDINMKGLDGIQGPVYVGTGCVFRRQALYGYEPPKGPKRPKMVTCGCCPCFGRRRKDKKHSKDGGNANGLSLEAAEDDKELLMSHMNFEKKFGQSAIFVTSTLMEQGGVPPSSSPAALLKEAIHVISCGYEDKTEWGSELGWIYGSITEDILTGFKMHCRGWRSIYCMPKLPAFKGSAPINLSDRLNQVLRWALGSVEIFFSHHCPAWYGFKGGKLKWLERFAYVNTTIYPFTSLPLLAYCTLPAICLLTDKFIMPPISTFASLFFIALFLSIFATGILELRWSGVSIEEWWRNEQFWVIGGISAHLFAVIQGLLKVLAGIDTNFTVTSKATDDEEFGELYTFKWTTLLIPPTTVLIINLVGVVAGISDAINNGYQSWGPLFGKLFFSFWVIVHLYPFLKGLMGRQNRTPTIVVIWSVLLASIFSLLWVRIDPFVMKTKGPDTTINNTNMSELKEIKHVIMSPKSGDSNSPGPNFFDCPTITTARDSLKNRYHSKDLPLLSVSRHFTPARECSALGLHSKADVNEVRNNKHLLPHRKSKLFLNLLKKSTTLSHLTQTHAQIILNDFQNDISTITKLTHRLFDLKATSYARHLFLSIPNPDLFLFNVLIKGFSNAHSISLYTHLRKCTHLKPDNFTYAFAIASASTLSDEKVGILLHQHAIVDGYGSDLFVGTAVVDFYLKNWRIDLARKVFDKMLVRDTVLWNSMISGLVRNCCFDDAVWVFERMLKDGGIPLDSTTVAAILPALAELQELTLGMKVQCLAIKLGFHSYVHVLTGFISLYSKCGDIEAAKLLFGEIHRPDLVSYNAMISGYTSNGESERSVRLFKQLLGSGEKVNSSTIVGLIPVFHPFGYLSLTDCIHGFCVKSGILSQPSVSTALTTVYSRLNEIKSARLLFDEPLEKTPASWNAMISGYTQNGLTEAAISLFQEMQRSKVSPNPVTVTSILSACAQLGALSLGKWVHSLVKSKNFESNIYVSTALIDMYAKCGGISEARELFDLMVGKNVVTWNAMISGYGLHGQGQDALKLFSEMSHSGVTPNGVTFLSLLYACSHAGLVEEGEKIFQSMIHDYHYKPLPEHYACMVDILGRAGQLEKALKFIKEMPVEPGAAEWGALLGACVIHKDKKIARVASEKLFELDPESVGYYVLLSNLYSVERNYRLAASVRQDVKKRKLAKTPGCTLIEIGETPHVFTSGDRSHPQASAIYAMLEKLIRKMKEAGFQTEIDTALHDVEEEEKELMINVHSEKLAIAFGLIATDPGTEIRIFKNLRVCVDCHTATKFISKITERVIVVRDANRTGRIPIIIGSFEFKLLVIFRFSLVRASCFLMPLKIRCALTDFGVTVSLKELKSRKIKNLEEYRLESTDRQRSGRCGGPAITASAGMVAGSHRTNQLVRIRHDSDSGPKPLKNLNGQTCQICGDNVGVGAAGDVFVACNECAFPVCRPCYEYERKDGTQCCPQCKTRYKRHKGSPRVEGDDDEEDVDDLENEFDYAQGLSKARREWQGEDVDLSSSSRHESQQPIPLLTNGHTVSGEIATPDNRSVRTTSGPLGPSEKNVSSSPYVDPRQPVPVRIVDPTKDLNSYGLGNVDWKERVESWKLKQEKNVMHMNNRYPEGKGDIEGTGSNGEELQMADDARQPLSRVVPISSSHLTPYRVVIILRLIILGFFLQYRATHPVKDAYPLWLTSVICEIWFALSWLLDQFPKWYPINRETYLDRLALRYDRDGEPSQLSPVDVFVSTVDPLKEPPLVTANTVLSILAVDYPVDKVACYVSDDGSAMLTFEALSETAEFARKWVPFCKKHSIEPRAPEFYFAQKIDYLKDKIKPSFVKERRAMKREYEEFKVRINALVAKAQKMPEEGWTMQDGTPWPGNNPRDHPGMIQVFLGHSGGLDTDGNELPRLIYVSREKRPGFQHHKKAGAMNALVSNSLAFSNYTMYLLSSHRCPLDDCLFHFLTWPSFDSQIRVSAVLTNGAYLLNVDCDHYFNNSKALKEAMCFMMDPAYGRKTCYVQFPQRFDGIDLHDRYANRNIVFFDINLKGLDGIQGPVYVGTGCCFNRQALYGYDPVLTEADLEPNIIVKSCCGSRKKGKSGNKKYIDKKRAAKRTESTIPIFNMEDIEEGVEGYEEERSLLMSQKRLEKRFGQSPVFIAATFMEQGGIPPSTNPATLLKEAIHVISCGYEDKTEWGKEIGWIYGSVTEDILTGFKMHARGWISIYCMPPRPAFKGSAPINLSDRLNQVLRWALGSIEILLSRHCPIWYGYKGRLRLLERLAYINTIVYPLTSIPLLAYCMLPAFCLLTGKFIIPEISNFASMWFILLFVSIFATGILELRWSGVSIEDWWRNEQFWVIGGTSAHLFAVFQGLLKVLAGIDTNFTVTSKASDDDGEFAELYIFKWTSLLIPPTTVLIINLVGIVAGVSYAINSGYQSWGPLFGKLFFAIWVIAHLYPFLKGLVGRQNRTPTIVIVWSILLASIFSLLWVRIDPFTSEATKAAANGQCGINC</sequence>
<protein>
    <recommendedName>
        <fullName evidence="26">Cellulose synthase</fullName>
        <ecNumber evidence="26">2.4.1.12</ecNumber>
    </recommendedName>
</protein>
<evidence type="ECO:0000313" key="29">
    <source>
        <dbReference type="EMBL" id="KAG8495719.1"/>
    </source>
</evidence>
<evidence type="ECO:0000256" key="10">
    <source>
        <dbReference type="ARBA" id="ARBA00022723"/>
    </source>
</evidence>
<dbReference type="Pfam" id="PF14569">
    <property type="entry name" value="zf-UDP"/>
    <property type="match status" value="2"/>
</dbReference>
<dbReference type="InterPro" id="IPR046849">
    <property type="entry name" value="E2_motif"/>
</dbReference>
<dbReference type="GO" id="GO:0008270">
    <property type="term" value="F:zinc ion binding"/>
    <property type="evidence" value="ECO:0007669"/>
    <property type="project" value="UniProtKB-KW"/>
</dbReference>
<evidence type="ECO:0000256" key="21">
    <source>
        <dbReference type="PIRSR" id="PIRSR605150-1"/>
    </source>
</evidence>
<keyword evidence="6 26" id="KW-1003">Cell membrane</keyword>
<evidence type="ECO:0000256" key="3">
    <source>
        <dbReference type="ARBA" id="ARBA00004768"/>
    </source>
</evidence>
<dbReference type="Pfam" id="PF14432">
    <property type="entry name" value="DYW_deaminase"/>
    <property type="match status" value="1"/>
</dbReference>
<dbReference type="PROSITE" id="PS51375">
    <property type="entry name" value="PPR"/>
    <property type="match status" value="4"/>
</dbReference>
<keyword evidence="11" id="KW-0677">Repeat</keyword>
<evidence type="ECO:0000313" key="30">
    <source>
        <dbReference type="Proteomes" id="UP000701853"/>
    </source>
</evidence>
<evidence type="ECO:0000256" key="8">
    <source>
        <dbReference type="ARBA" id="ARBA00022679"/>
    </source>
</evidence>
<dbReference type="Pfam" id="PF20430">
    <property type="entry name" value="Eplus_motif"/>
    <property type="match status" value="1"/>
</dbReference>
<dbReference type="Pfam" id="PF20431">
    <property type="entry name" value="E_motif"/>
    <property type="match status" value="1"/>
</dbReference>
<dbReference type="SUPFAM" id="SSF57850">
    <property type="entry name" value="RING/U-box"/>
    <property type="match status" value="2"/>
</dbReference>
<dbReference type="Proteomes" id="UP000701853">
    <property type="component" value="Chromosome 5"/>
</dbReference>
<feature type="transmembrane region" description="Helical" evidence="26">
    <location>
        <begin position="308"/>
        <end position="325"/>
    </location>
</feature>
<evidence type="ECO:0000256" key="22">
    <source>
        <dbReference type="PIRSR" id="PIRSR605150-2"/>
    </source>
</evidence>
<keyword evidence="17 26" id="KW-0472">Membrane</keyword>
<dbReference type="Gene3D" id="1.25.40.10">
    <property type="entry name" value="Tetratricopeptide repeat domain"/>
    <property type="match status" value="4"/>
</dbReference>
<feature type="domain" description="RING-type" evidence="28">
    <location>
        <begin position="97"/>
        <end position="143"/>
    </location>
</feature>
<dbReference type="InterPro" id="IPR032867">
    <property type="entry name" value="DYW_dom"/>
</dbReference>
<evidence type="ECO:0000256" key="4">
    <source>
        <dbReference type="ARBA" id="ARBA00006643"/>
    </source>
</evidence>
<evidence type="ECO:0000256" key="15">
    <source>
        <dbReference type="ARBA" id="ARBA00022989"/>
    </source>
</evidence>
<feature type="transmembrane region" description="Helical" evidence="26">
    <location>
        <begin position="1060"/>
        <end position="1078"/>
    </location>
</feature>
<reference evidence="29 30" key="1">
    <citation type="journal article" date="2021" name="bioRxiv">
        <title>The Gossypium anomalum genome as a resource for cotton improvement and evolutionary analysis of hybrid incompatibility.</title>
        <authorList>
            <person name="Grover C.E."/>
            <person name="Yuan D."/>
            <person name="Arick M.A."/>
            <person name="Miller E.R."/>
            <person name="Hu G."/>
            <person name="Peterson D.G."/>
            <person name="Wendel J.F."/>
            <person name="Udall J.A."/>
        </authorList>
    </citation>
    <scope>NUCLEOTIDE SEQUENCE [LARGE SCALE GENOMIC DNA]</scope>
    <source>
        <strain evidence="29">JFW-Udall</strain>
        <tissue evidence="29">Leaf</tissue>
    </source>
</reference>
<feature type="transmembrane region" description="Helical" evidence="26">
    <location>
        <begin position="910"/>
        <end position="928"/>
    </location>
</feature>
<comment type="pathway">
    <text evidence="3 26">Glycan metabolism; plant cellulose biosynthesis.</text>
</comment>
<feature type="transmembrane region" description="Helical" evidence="26">
    <location>
        <begin position="337"/>
        <end position="356"/>
    </location>
</feature>
<comment type="cofactor">
    <cofactor evidence="26">
        <name>Zn(2+)</name>
        <dbReference type="ChEBI" id="CHEBI:29105"/>
    </cofactor>
    <text evidence="26">Binds 2 Zn(2+) ions per subunit.</text>
</comment>
<dbReference type="GO" id="GO:0016760">
    <property type="term" value="F:cellulose synthase (UDP-forming) activity"/>
    <property type="evidence" value="ECO:0007669"/>
    <property type="project" value="UniProtKB-EC"/>
</dbReference>
<feature type="region of interest" description="Disordered" evidence="27">
    <location>
        <begin position="2148"/>
        <end position="2218"/>
    </location>
</feature>
<dbReference type="OrthoDB" id="424379at2759"/>
<dbReference type="SUPFAM" id="SSF48452">
    <property type="entry name" value="TPR-like"/>
    <property type="match status" value="1"/>
</dbReference>
<dbReference type="Gene3D" id="3.30.40.10">
    <property type="entry name" value="Zinc/RING finger domain, C3HC4 (zinc finger)"/>
    <property type="match status" value="2"/>
</dbReference>
<feature type="transmembrane region" description="Helical" evidence="26">
    <location>
        <begin position="2919"/>
        <end position="2940"/>
    </location>
</feature>